<organism evidence="1 2">
    <name type="scientific">Amycolatopsis rubida</name>
    <dbReference type="NCBI Taxonomy" id="112413"/>
    <lineage>
        <taxon>Bacteria</taxon>
        <taxon>Bacillati</taxon>
        <taxon>Actinomycetota</taxon>
        <taxon>Actinomycetes</taxon>
        <taxon>Pseudonocardiales</taxon>
        <taxon>Pseudonocardiaceae</taxon>
        <taxon>Amycolatopsis</taxon>
    </lineage>
</organism>
<proteinExistence type="predicted"/>
<evidence type="ECO:0000313" key="1">
    <source>
        <dbReference type="EMBL" id="NEC57108.1"/>
    </source>
</evidence>
<gene>
    <name evidence="1" type="ORF">G3I59_16310</name>
</gene>
<name>A0ABX0BTR0_9PSEU</name>
<comment type="caution">
    <text evidence="1">The sequence shown here is derived from an EMBL/GenBank/DDBJ whole genome shotgun (WGS) entry which is preliminary data.</text>
</comment>
<sequence length="142" mass="15738">MCKYPYIQSFAMYGDRGKRLYDLFYRTRELIGLDSMKAAMWKGPRQANSASVIGSLTRKSFSRSPCSAVPRHRHLLQHFAGQAVTIESVVDHVVAATPDASSHVKRTTLAPMQTDGLIARPNQARKNSYPNGTVIVFPDALA</sequence>
<accession>A0ABX0BTR0</accession>
<evidence type="ECO:0000313" key="2">
    <source>
        <dbReference type="Proteomes" id="UP000470404"/>
    </source>
</evidence>
<protein>
    <submittedName>
        <fullName evidence="1">Uncharacterized protein</fullName>
    </submittedName>
</protein>
<dbReference type="EMBL" id="JAAGNC010000081">
    <property type="protein sequence ID" value="NEC57108.1"/>
    <property type="molecule type" value="Genomic_DNA"/>
</dbReference>
<dbReference type="Proteomes" id="UP000470404">
    <property type="component" value="Unassembled WGS sequence"/>
</dbReference>
<keyword evidence="2" id="KW-1185">Reference proteome</keyword>
<reference evidence="1 2" key="1">
    <citation type="submission" date="2020-01" db="EMBL/GenBank/DDBJ databases">
        <title>Insect and environment-associated Actinomycetes.</title>
        <authorList>
            <person name="Currrie C."/>
            <person name="Chevrette M."/>
            <person name="Carlson C."/>
            <person name="Stubbendieck R."/>
            <person name="Wendt-Pienkowski E."/>
        </authorList>
    </citation>
    <scope>NUCLEOTIDE SEQUENCE [LARGE SCALE GENOMIC DNA]</scope>
    <source>
        <strain evidence="1 2">SID8386</strain>
    </source>
</reference>
<dbReference type="RefSeq" id="WP_067577232.1">
    <property type="nucleotide sequence ID" value="NZ_JAAGNC010000081.1"/>
</dbReference>